<evidence type="ECO:0000313" key="2">
    <source>
        <dbReference type="Proteomes" id="UP000499080"/>
    </source>
</evidence>
<dbReference type="Proteomes" id="UP000499080">
    <property type="component" value="Unassembled WGS sequence"/>
</dbReference>
<sequence length="102" mass="11565">MSLSLFPAKLNQNTSAAESLHRRWNQRNLKTFHILTEVEKSPSFLVPEVFEGRKESGFPFIFLHSHKSSGRCDSSRFLSAVKNICSAVDKKNGDISKMEIHS</sequence>
<accession>A0A4Y2MI99</accession>
<evidence type="ECO:0000313" key="1">
    <source>
        <dbReference type="EMBL" id="GBN26212.1"/>
    </source>
</evidence>
<reference evidence="1 2" key="1">
    <citation type="journal article" date="2019" name="Sci. Rep.">
        <title>Orb-weaving spider Araneus ventricosus genome elucidates the spidroin gene catalogue.</title>
        <authorList>
            <person name="Kono N."/>
            <person name="Nakamura H."/>
            <person name="Ohtoshi R."/>
            <person name="Moran D.A.P."/>
            <person name="Shinohara A."/>
            <person name="Yoshida Y."/>
            <person name="Fujiwara M."/>
            <person name="Mori M."/>
            <person name="Tomita M."/>
            <person name="Arakawa K."/>
        </authorList>
    </citation>
    <scope>NUCLEOTIDE SEQUENCE [LARGE SCALE GENOMIC DNA]</scope>
</reference>
<keyword evidence="2" id="KW-1185">Reference proteome</keyword>
<proteinExistence type="predicted"/>
<gene>
    <name evidence="1" type="ORF">AVEN_76597_1</name>
</gene>
<name>A0A4Y2MI99_ARAVE</name>
<protein>
    <submittedName>
        <fullName evidence="1">Uncharacterized protein</fullName>
    </submittedName>
</protein>
<comment type="caution">
    <text evidence="1">The sequence shown here is derived from an EMBL/GenBank/DDBJ whole genome shotgun (WGS) entry which is preliminary data.</text>
</comment>
<organism evidence="1 2">
    <name type="scientific">Araneus ventricosus</name>
    <name type="common">Orbweaver spider</name>
    <name type="synonym">Epeira ventricosa</name>
    <dbReference type="NCBI Taxonomy" id="182803"/>
    <lineage>
        <taxon>Eukaryota</taxon>
        <taxon>Metazoa</taxon>
        <taxon>Ecdysozoa</taxon>
        <taxon>Arthropoda</taxon>
        <taxon>Chelicerata</taxon>
        <taxon>Arachnida</taxon>
        <taxon>Araneae</taxon>
        <taxon>Araneomorphae</taxon>
        <taxon>Entelegynae</taxon>
        <taxon>Araneoidea</taxon>
        <taxon>Araneidae</taxon>
        <taxon>Araneus</taxon>
    </lineage>
</organism>
<dbReference type="AlphaFoldDB" id="A0A4Y2MI99"/>
<dbReference type="EMBL" id="BGPR01007356">
    <property type="protein sequence ID" value="GBN26212.1"/>
    <property type="molecule type" value="Genomic_DNA"/>
</dbReference>